<feature type="domain" description="Coenzyme F420 hydrogenase/dehydrogenase beta subunit C-terminal" evidence="2">
    <location>
        <begin position="181"/>
        <end position="352"/>
    </location>
</feature>
<comment type="caution">
    <text evidence="3">The sequence shown here is derived from an EMBL/GenBank/DDBJ whole genome shotgun (WGS) entry which is preliminary data.</text>
</comment>
<dbReference type="EMBL" id="JANFML010000023">
    <property type="protein sequence ID" value="MDG4512704.1"/>
    <property type="molecule type" value="Genomic_DNA"/>
</dbReference>
<feature type="domain" description="Coenzyme F420 hydrogenase/dehydrogenase beta subunit N-terminal" evidence="1">
    <location>
        <begin position="96"/>
        <end position="173"/>
    </location>
</feature>
<proteinExistence type="predicted"/>
<dbReference type="GO" id="GO:0033354">
    <property type="term" value="P:chlorophyll cycle"/>
    <property type="evidence" value="ECO:0007669"/>
    <property type="project" value="TreeGrafter"/>
</dbReference>
<dbReference type="InterPro" id="IPR007525">
    <property type="entry name" value="FrhB_FdhB_C"/>
</dbReference>
<reference evidence="3" key="1">
    <citation type="submission" date="2022-07" db="EMBL/GenBank/DDBJ databases">
        <title>Whole Genome Sequencing of Streptococcus suis.</title>
        <authorList>
            <person name="Dai X."/>
            <person name="Huang J."/>
            <person name="Wang L."/>
        </authorList>
    </citation>
    <scope>NUCLEOTIDE SEQUENCE</scope>
    <source>
        <strain evidence="3">SFB2</strain>
    </source>
</reference>
<dbReference type="PANTHER" id="PTHR31332">
    <property type="entry name" value="7-HYDROXYMETHYL CHLOROPHYLL A REDUCTASE, CHLOROPLASTIC"/>
    <property type="match status" value="1"/>
</dbReference>
<dbReference type="PANTHER" id="PTHR31332:SF0">
    <property type="entry name" value="7-HYDROXYMETHYL CHLOROPHYLL A REDUCTASE, CHLOROPLASTIC"/>
    <property type="match status" value="1"/>
</dbReference>
<sequence length="463" mass="53370">MPNFYDVYQDQAKKQYDFGTGVSAYCSDKIEMKFNEFGEYYSDVLSSDLSKEEIDFITSTSLVTNSNNIDRVSKGLFSKIPNIHFNKKIGYYSDLYVGYVKEGNYRENGSSGGFASWILNELLKRKLIDGVIHVNATHDSKKLFKYSISRSEEEVNNGAKTKYYPVELSEVLKVIRNTPGKYAVIGLPSFIMELRLLCEADPIMEDRIKYMVGLVCGHQKSTRFADLLAWQCGIRPGNLNFIDFRKKMTDAPSSSYGIEVVGEQDGKRISKTRRMSELYGGDWGRGIFKVRASDFTDDVMNEAADITLGDAWLPEYTKDPNGNNIVIVRNAEIAQIIKESITSDKIHVDLVDDNKIIQSQISHYRHTQDELHYRLYKKEKAGEWYPKQRIQPSKNITVNRRIIQDIREKICLKAPVYFNEAIEKDDLDSFIKKMSPMDNSYKLVYIMQRNIGRVKRIWCKKTI</sequence>
<evidence type="ECO:0000313" key="4">
    <source>
        <dbReference type="Proteomes" id="UP001152879"/>
    </source>
</evidence>
<accession>A0A9X4MU29</accession>
<dbReference type="GO" id="GO:0090415">
    <property type="term" value="F:7-hydroxymethyl chlorophyll a reductase activity"/>
    <property type="evidence" value="ECO:0007669"/>
    <property type="project" value="TreeGrafter"/>
</dbReference>
<dbReference type="Pfam" id="PF04422">
    <property type="entry name" value="FrhB_FdhB_N"/>
    <property type="match status" value="1"/>
</dbReference>
<organism evidence="3 4">
    <name type="scientific">Streptococcus suis</name>
    <dbReference type="NCBI Taxonomy" id="1307"/>
    <lineage>
        <taxon>Bacteria</taxon>
        <taxon>Bacillati</taxon>
        <taxon>Bacillota</taxon>
        <taxon>Bacilli</taxon>
        <taxon>Lactobacillales</taxon>
        <taxon>Streptococcaceae</taxon>
        <taxon>Streptococcus</taxon>
    </lineage>
</organism>
<evidence type="ECO:0000313" key="3">
    <source>
        <dbReference type="EMBL" id="MDG4512704.1"/>
    </source>
</evidence>
<dbReference type="InterPro" id="IPR045220">
    <property type="entry name" value="FRHB/FDHB/HCAR-like"/>
</dbReference>
<evidence type="ECO:0000259" key="1">
    <source>
        <dbReference type="Pfam" id="PF04422"/>
    </source>
</evidence>
<dbReference type="Proteomes" id="UP001152879">
    <property type="component" value="Unassembled WGS sequence"/>
</dbReference>
<gene>
    <name evidence="3" type="ORF">NOL15_07615</name>
</gene>
<dbReference type="Pfam" id="PF04432">
    <property type="entry name" value="FrhB_FdhB_C"/>
    <property type="match status" value="1"/>
</dbReference>
<dbReference type="InterPro" id="IPR007516">
    <property type="entry name" value="Co_F420_Hydgase/DH_bsu_N"/>
</dbReference>
<dbReference type="AlphaFoldDB" id="A0A9X4MU29"/>
<name>A0A9X4MU29_STRSU</name>
<evidence type="ECO:0000259" key="2">
    <source>
        <dbReference type="Pfam" id="PF04432"/>
    </source>
</evidence>
<protein>
    <submittedName>
        <fullName evidence="3">Coenzyme F420 hydrogenase/dehydrogenase, beta subunit C-terminal domain</fullName>
    </submittedName>
</protein>